<accession>A0A3B0TXF7</accession>
<proteinExistence type="predicted"/>
<evidence type="ECO:0000313" key="5">
    <source>
        <dbReference type="EMBL" id="VAW22718.1"/>
    </source>
</evidence>
<dbReference type="EMBL" id="UOEQ01000428">
    <property type="protein sequence ID" value="VAW22718.1"/>
    <property type="molecule type" value="Genomic_DNA"/>
</dbReference>
<dbReference type="PROSITE" id="PS01124">
    <property type="entry name" value="HTH_ARAC_FAMILY_2"/>
    <property type="match status" value="1"/>
</dbReference>
<evidence type="ECO:0000259" key="4">
    <source>
        <dbReference type="PROSITE" id="PS01124"/>
    </source>
</evidence>
<dbReference type="AlphaFoldDB" id="A0A3B0TXF7"/>
<dbReference type="InterPro" id="IPR018060">
    <property type="entry name" value="HTH_AraC"/>
</dbReference>
<dbReference type="Pfam" id="PF06445">
    <property type="entry name" value="GyrI-like"/>
    <property type="match status" value="1"/>
</dbReference>
<dbReference type="Gene3D" id="3.20.80.10">
    <property type="entry name" value="Regulatory factor, effector binding domain"/>
    <property type="match status" value="1"/>
</dbReference>
<dbReference type="InterPro" id="IPR011256">
    <property type="entry name" value="Reg_factor_effector_dom_sf"/>
</dbReference>
<keyword evidence="1" id="KW-0805">Transcription regulation</keyword>
<dbReference type="SUPFAM" id="SSF46689">
    <property type="entry name" value="Homeodomain-like"/>
    <property type="match status" value="2"/>
</dbReference>
<dbReference type="InterPro" id="IPR020449">
    <property type="entry name" value="Tscrpt_reg_AraC-type_HTH"/>
</dbReference>
<evidence type="ECO:0000256" key="2">
    <source>
        <dbReference type="ARBA" id="ARBA00023125"/>
    </source>
</evidence>
<dbReference type="GO" id="GO:0043565">
    <property type="term" value="F:sequence-specific DNA binding"/>
    <property type="evidence" value="ECO:0007669"/>
    <property type="project" value="InterPro"/>
</dbReference>
<gene>
    <name evidence="5" type="ORF">MNBD_ALPHA11-91</name>
</gene>
<protein>
    <submittedName>
        <fullName evidence="5">Transcriptional regulator, AraC family</fullName>
    </submittedName>
</protein>
<dbReference type="Pfam" id="PF12833">
    <property type="entry name" value="HTH_18"/>
    <property type="match status" value="1"/>
</dbReference>
<dbReference type="InterPro" id="IPR050959">
    <property type="entry name" value="MarA-like"/>
</dbReference>
<dbReference type="SUPFAM" id="SSF55136">
    <property type="entry name" value="Probable bacterial effector-binding domain"/>
    <property type="match status" value="1"/>
</dbReference>
<dbReference type="InterPro" id="IPR010499">
    <property type="entry name" value="AraC_E-bd"/>
</dbReference>
<organism evidence="5">
    <name type="scientific">hydrothermal vent metagenome</name>
    <dbReference type="NCBI Taxonomy" id="652676"/>
    <lineage>
        <taxon>unclassified sequences</taxon>
        <taxon>metagenomes</taxon>
        <taxon>ecological metagenomes</taxon>
    </lineage>
</organism>
<dbReference type="PANTHER" id="PTHR47504:SF5">
    <property type="entry name" value="RIGHT ORIGIN-BINDING PROTEIN"/>
    <property type="match status" value="1"/>
</dbReference>
<evidence type="ECO:0000256" key="1">
    <source>
        <dbReference type="ARBA" id="ARBA00023015"/>
    </source>
</evidence>
<reference evidence="5" key="1">
    <citation type="submission" date="2018-06" db="EMBL/GenBank/DDBJ databases">
        <authorList>
            <person name="Zhirakovskaya E."/>
        </authorList>
    </citation>
    <scope>NUCLEOTIDE SEQUENCE</scope>
</reference>
<evidence type="ECO:0000256" key="3">
    <source>
        <dbReference type="ARBA" id="ARBA00023163"/>
    </source>
</evidence>
<keyword evidence="3" id="KW-0804">Transcription</keyword>
<dbReference type="InterPro" id="IPR009057">
    <property type="entry name" value="Homeodomain-like_sf"/>
</dbReference>
<dbReference type="SMART" id="SM00342">
    <property type="entry name" value="HTH_ARAC"/>
    <property type="match status" value="1"/>
</dbReference>
<keyword evidence="2" id="KW-0238">DNA-binding</keyword>
<feature type="domain" description="HTH araC/xylS-type" evidence="4">
    <location>
        <begin position="8"/>
        <end position="106"/>
    </location>
</feature>
<name>A0A3B0TXF7_9ZZZZ</name>
<dbReference type="PRINTS" id="PR00032">
    <property type="entry name" value="HTHARAC"/>
</dbReference>
<dbReference type="PANTHER" id="PTHR47504">
    <property type="entry name" value="RIGHT ORIGIN-BINDING PROTEIN"/>
    <property type="match status" value="1"/>
</dbReference>
<dbReference type="InterPro" id="IPR029442">
    <property type="entry name" value="GyrI-like"/>
</dbReference>
<dbReference type="GO" id="GO:0003700">
    <property type="term" value="F:DNA-binding transcription factor activity"/>
    <property type="evidence" value="ECO:0007669"/>
    <property type="project" value="InterPro"/>
</dbReference>
<dbReference type="SMART" id="SM00871">
    <property type="entry name" value="AraC_E_bind"/>
    <property type="match status" value="1"/>
</dbReference>
<sequence length="291" mass="33713">MNYLSQIQKGIDFIEANLNFDLSPQLIAREAGISRWHFQRIFKALTNETLKTYIRSRRLANAFDKLLTTDQRIIEIAVSAGFESQESFSRAFQKAFDMPPNAARKIADKNLFFNKIEFNKEYLKHINQNVSLDPEILVQEKILLVGLKTQFFSVDSEKNNIANKLPMLWDEFLPRMNEIEHGIKDTAYGVIKQVDDKTDLLEYFAMREVTKIPTLPQGMVSMEIPKSAYAKFIHKGDVINIDNTVNYIYSSWLMRSNRRHSYGPDLEIYGTEFVPNSDKSVIHYAIPLKNT</sequence>
<dbReference type="Gene3D" id="1.10.10.60">
    <property type="entry name" value="Homeodomain-like"/>
    <property type="match status" value="2"/>
</dbReference>